<dbReference type="InterPro" id="IPR025668">
    <property type="entry name" value="Tnp_DDE_dom"/>
</dbReference>
<evidence type="ECO:0000259" key="2">
    <source>
        <dbReference type="Pfam" id="PF13751"/>
    </source>
</evidence>
<gene>
    <name evidence="4" type="ORF">C8D92_101299</name>
    <name evidence="3" type="ORF">CF392_14750</name>
</gene>
<reference evidence="4 6" key="2">
    <citation type="submission" date="2018-04" db="EMBL/GenBank/DDBJ databases">
        <title>Genomic Encyclopedia of Type Strains, Phase IV (KMG-IV): sequencing the most valuable type-strain genomes for metagenomic binning, comparative biology and taxonomic classification.</title>
        <authorList>
            <person name="Goeker M."/>
        </authorList>
    </citation>
    <scope>NUCLEOTIDE SEQUENCE [LARGE SCALE GENOMIC DNA]</scope>
    <source>
        <strain evidence="4 6">DSM 28688</strain>
    </source>
</reference>
<dbReference type="InterPro" id="IPR008490">
    <property type="entry name" value="Transposase_InsH_N"/>
</dbReference>
<feature type="domain" description="Transposase InsH N-terminal" evidence="1">
    <location>
        <begin position="19"/>
        <end position="116"/>
    </location>
</feature>
<evidence type="ECO:0000313" key="3">
    <source>
        <dbReference type="EMBL" id="PAV24701.1"/>
    </source>
</evidence>
<evidence type="ECO:0000313" key="4">
    <source>
        <dbReference type="EMBL" id="PVY79093.1"/>
    </source>
</evidence>
<evidence type="ECO:0000313" key="6">
    <source>
        <dbReference type="Proteomes" id="UP000245887"/>
    </source>
</evidence>
<dbReference type="NCBIfam" id="NF033578">
    <property type="entry name" value="transpos_IS5_1"/>
    <property type="match status" value="1"/>
</dbReference>
<evidence type="ECO:0000313" key="5">
    <source>
        <dbReference type="Proteomes" id="UP000218332"/>
    </source>
</evidence>
<dbReference type="Pfam" id="PF13751">
    <property type="entry name" value="DDE_Tnp_1_6"/>
    <property type="match status" value="1"/>
</dbReference>
<dbReference type="Proteomes" id="UP000245887">
    <property type="component" value="Unassembled WGS sequence"/>
</dbReference>
<feature type="domain" description="Transposase DDE" evidence="2">
    <location>
        <begin position="367"/>
        <end position="417"/>
    </location>
</feature>
<sequence>MIPSDDRQPPQKGLFELYLEDMINLRHPLVRMAERIDWPQCEQQFGPYWCPDNGRPGHPIRLHVGLQMFKHMQGLSDRELLDQWVENPYWQYFCGESTFQHEPPMDESTMGRFRRRIGEEGARALLRMTVELGEGTGTVAPGSFRVAVADTTVMHKAIAHPSEARLMARAHRRLVARAKAEGVTFRQTYERSLDGLLMRIGRYAHARQFRRMHKRLRKLHGYLGRVCGDVIRQKPYGQRSQALDDSLYQALYLLRQYADPKHRPKLYSLHEPEVACIAKGKARTPYEFGSKVSVITTAKEGFVLDCQALRGNPYDGHTLHEGLMRVHRHCGHLPVHTLVDRGYRGSEITPLSNVRITGKQKGKGTAHPEHQHRRNSVEPIIGHLKHEGLLDRCHLRGHDGDRIHAVLCAVGFNLRKILRRLARLFGLRFIQELLGLLRESGTQTGQSMNQVVSIPV</sequence>
<accession>A0A2A2HYU5</accession>
<dbReference type="PANTHER" id="PTHR33803:SF3">
    <property type="entry name" value="BLL1974 PROTEIN"/>
    <property type="match status" value="1"/>
</dbReference>
<dbReference type="Pfam" id="PF05598">
    <property type="entry name" value="DUF772"/>
    <property type="match status" value="1"/>
</dbReference>
<dbReference type="EMBL" id="NMPM01000110">
    <property type="protein sequence ID" value="PAV24701.1"/>
    <property type="molecule type" value="Genomic_DNA"/>
</dbReference>
<reference evidence="3 5" key="1">
    <citation type="submission" date="2017-07" db="EMBL/GenBank/DDBJ databases">
        <title>Tamlnaduibacter salinus (Mi-7) genome sequencing.</title>
        <authorList>
            <person name="Verma A."/>
            <person name="Krishnamurthi S."/>
        </authorList>
    </citation>
    <scope>NUCLEOTIDE SEQUENCE [LARGE SCALE GENOMIC DNA]</scope>
    <source>
        <strain evidence="3 5">Mi-7</strain>
    </source>
</reference>
<dbReference type="Proteomes" id="UP000218332">
    <property type="component" value="Unassembled WGS sequence"/>
</dbReference>
<evidence type="ECO:0000259" key="1">
    <source>
        <dbReference type="Pfam" id="PF05598"/>
    </source>
</evidence>
<dbReference type="InterPro" id="IPR047710">
    <property type="entry name" value="Transpos_IS5-like"/>
</dbReference>
<comment type="caution">
    <text evidence="3">The sequence shown here is derived from an EMBL/GenBank/DDBJ whole genome shotgun (WGS) entry which is preliminary data.</text>
</comment>
<dbReference type="RefSeq" id="WP_095612206.1">
    <property type="nucleotide sequence ID" value="NZ_NMPM01000110.1"/>
</dbReference>
<protein>
    <submittedName>
        <fullName evidence="4">IS4 family transposase</fullName>
    </submittedName>
    <submittedName>
        <fullName evidence="3">IS5/IS1182 family transposase</fullName>
    </submittedName>
</protein>
<name>A0A2A2HYU5_9GAMM</name>
<dbReference type="OrthoDB" id="5625049at2"/>
<dbReference type="EMBL" id="QEKQ01000001">
    <property type="protein sequence ID" value="PVY79093.1"/>
    <property type="molecule type" value="Genomic_DNA"/>
</dbReference>
<keyword evidence="5" id="KW-1185">Reference proteome</keyword>
<proteinExistence type="predicted"/>
<dbReference type="PANTHER" id="PTHR33803">
    <property type="entry name" value="IS1478 TRANSPOSASE"/>
    <property type="match status" value="1"/>
</dbReference>
<organism evidence="3 5">
    <name type="scientific">Tamilnaduibacter salinus</name>
    <dbReference type="NCBI Taxonomy" id="1484056"/>
    <lineage>
        <taxon>Bacteria</taxon>
        <taxon>Pseudomonadati</taxon>
        <taxon>Pseudomonadota</taxon>
        <taxon>Gammaproteobacteria</taxon>
        <taxon>Pseudomonadales</taxon>
        <taxon>Marinobacteraceae</taxon>
        <taxon>Tamilnaduibacter</taxon>
    </lineage>
</organism>
<dbReference type="AlphaFoldDB" id="A0A2A2HYU5"/>